<dbReference type="NCBIfam" id="TIGR02063">
    <property type="entry name" value="RNase_R"/>
    <property type="match status" value="1"/>
</dbReference>
<feature type="domain" description="S1 motif" evidence="9">
    <location>
        <begin position="627"/>
        <end position="708"/>
    </location>
</feature>
<sequence>MSKKKSNSFNLVLTKLITDVFEKSGNKPLNYKQVASKLNLHDDESRGLILDILKEETKKGILNEPEKGKFILKQLKTFVTGKVDMTSDGSAYIVSEDEFEEDIYVAPRKLRNALHGDIVKVYVYAKNKGRKKDGEVVEIVQRAKMDFTGIVNLSDRFAFFIPDDRKMLHDIFIPIDSLKGAKDKDKAIARIVDWPEEAKNPIGEITHVLGKQGENNAEMNAILADYGFPLAFPDEVEKQAEAIEEIILAEEIAIRRDFREVLTFTIDPADAKDFDDAISFKKLDNGNVEVGVHIADVSHYVKQGTALDKEAFERGTSVYLVDRVIPMLPERLSNGLCSLRPNEDKLCFSAVFELDSEANVVEQWFGKTIIHSDTRFSYEDAQEILENKSGKHSEELLKLNELAYILRERKFKHGAISFESVEIKFHLDEQGKPLGVYAKERKDAHKLIEDYMLLANKKVAEFIAKKGKGKQKLTFVYRSHDSPKEDALLSFSQFALKFGYKIDISSGRETAKSLNFLMADVEGKKEQNVLTQLAIRSMAKAVYTTKKHSHYGLAFDYYTHFTSPIRRYPDVMVHRLLELYLAGGKSVSEDEYEKFSMHSSQMEKKAADAERASVKYKQAEFLQNNIGMEYNGIISGLTEWGMYVEIIENKCEGMIRLRDLNDDFYVLDEKNYCIIGQRRKKKYQLGDEVRILVKKVDLAKRQIDFTLMRD</sequence>
<dbReference type="PANTHER" id="PTHR23355:SF9">
    <property type="entry name" value="DIS3-LIKE EXONUCLEASE 2"/>
    <property type="match status" value="1"/>
</dbReference>
<dbReference type="NCBIfam" id="TIGR00358">
    <property type="entry name" value="3_prime_RNase"/>
    <property type="match status" value="1"/>
</dbReference>
<dbReference type="SMART" id="SM00955">
    <property type="entry name" value="RNB"/>
    <property type="match status" value="1"/>
</dbReference>
<comment type="catalytic activity">
    <reaction evidence="1 8">
        <text>Exonucleolytic cleavage in the 3'- to 5'-direction to yield nucleoside 5'-phosphates.</text>
        <dbReference type="EC" id="3.1.13.1"/>
    </reaction>
</comment>
<dbReference type="InterPro" id="IPR001900">
    <property type="entry name" value="RNase_II/R"/>
</dbReference>
<dbReference type="InterPro" id="IPR013223">
    <property type="entry name" value="RNase_B_OB_dom"/>
</dbReference>
<evidence type="ECO:0000256" key="7">
    <source>
        <dbReference type="ARBA" id="ARBA00022884"/>
    </source>
</evidence>
<comment type="subcellular location">
    <subcellularLocation>
        <location evidence="2 8">Cytoplasm</location>
    </subcellularLocation>
</comment>
<dbReference type="EMBL" id="FNHH01000006">
    <property type="protein sequence ID" value="SDM12130.1"/>
    <property type="molecule type" value="Genomic_DNA"/>
</dbReference>
<keyword evidence="4 8" id="KW-0540">Nuclease</keyword>
<dbReference type="Pfam" id="PF00773">
    <property type="entry name" value="RNB"/>
    <property type="match status" value="1"/>
</dbReference>
<evidence type="ECO:0000313" key="11">
    <source>
        <dbReference type="Proteomes" id="UP000199226"/>
    </source>
</evidence>
<dbReference type="SMART" id="SM00316">
    <property type="entry name" value="S1"/>
    <property type="match status" value="1"/>
</dbReference>
<keyword evidence="11" id="KW-1185">Reference proteome</keyword>
<dbReference type="HAMAP" id="MF_01895">
    <property type="entry name" value="RNase_R"/>
    <property type="match status" value="1"/>
</dbReference>
<dbReference type="OrthoDB" id="9764149at2"/>
<dbReference type="InterPro" id="IPR003029">
    <property type="entry name" value="S1_domain"/>
</dbReference>
<dbReference type="STRING" id="990371.SAMN05421813_106109"/>
<organism evidence="10 11">
    <name type="scientific">Daejeonella rubra</name>
    <dbReference type="NCBI Taxonomy" id="990371"/>
    <lineage>
        <taxon>Bacteria</taxon>
        <taxon>Pseudomonadati</taxon>
        <taxon>Bacteroidota</taxon>
        <taxon>Sphingobacteriia</taxon>
        <taxon>Sphingobacteriales</taxon>
        <taxon>Sphingobacteriaceae</taxon>
        <taxon>Daejeonella</taxon>
    </lineage>
</organism>
<dbReference type="InterPro" id="IPR012340">
    <property type="entry name" value="NA-bd_OB-fold"/>
</dbReference>
<keyword evidence="3 8" id="KW-0963">Cytoplasm</keyword>
<dbReference type="SMART" id="SM00357">
    <property type="entry name" value="CSP"/>
    <property type="match status" value="2"/>
</dbReference>
<reference evidence="11" key="1">
    <citation type="submission" date="2016-10" db="EMBL/GenBank/DDBJ databases">
        <authorList>
            <person name="Varghese N."/>
            <person name="Submissions S."/>
        </authorList>
    </citation>
    <scope>NUCLEOTIDE SEQUENCE [LARGE SCALE GENOMIC DNA]</scope>
    <source>
        <strain evidence="11">DSM 24536</strain>
    </source>
</reference>
<keyword evidence="5 8" id="KW-0378">Hydrolase</keyword>
<dbReference type="Pfam" id="PF17876">
    <property type="entry name" value="CSD2"/>
    <property type="match status" value="1"/>
</dbReference>
<evidence type="ECO:0000313" key="10">
    <source>
        <dbReference type="EMBL" id="SDM12130.1"/>
    </source>
</evidence>
<dbReference type="Pfam" id="PF08206">
    <property type="entry name" value="OB_RNB"/>
    <property type="match status" value="1"/>
</dbReference>
<gene>
    <name evidence="8" type="primary">rnr</name>
    <name evidence="10" type="ORF">SAMN05421813_106109</name>
</gene>
<dbReference type="RefSeq" id="WP_090702035.1">
    <property type="nucleotide sequence ID" value="NZ_FNHH01000006.1"/>
</dbReference>
<protein>
    <recommendedName>
        <fullName evidence="8">Ribonuclease R</fullName>
        <shortName evidence="8">RNase R</shortName>
        <ecNumber evidence="8">3.1.13.1</ecNumber>
    </recommendedName>
</protein>
<dbReference type="InterPro" id="IPR022966">
    <property type="entry name" value="RNase_II/R_CS"/>
</dbReference>
<dbReference type="AlphaFoldDB" id="A0A1G9QMJ4"/>
<dbReference type="PROSITE" id="PS01175">
    <property type="entry name" value="RIBONUCLEASE_II"/>
    <property type="match status" value="1"/>
</dbReference>
<dbReference type="GO" id="GO:0005829">
    <property type="term" value="C:cytosol"/>
    <property type="evidence" value="ECO:0007669"/>
    <property type="project" value="UniProtKB-ARBA"/>
</dbReference>
<comment type="similarity">
    <text evidence="8">Belongs to the RNR ribonuclease family. RNase R subfamily.</text>
</comment>
<dbReference type="GO" id="GO:0006402">
    <property type="term" value="P:mRNA catabolic process"/>
    <property type="evidence" value="ECO:0007669"/>
    <property type="project" value="TreeGrafter"/>
</dbReference>
<dbReference type="InterPro" id="IPR011129">
    <property type="entry name" value="CSD"/>
</dbReference>
<keyword evidence="7 8" id="KW-0694">RNA-binding</keyword>
<dbReference type="PROSITE" id="PS50126">
    <property type="entry name" value="S1"/>
    <property type="match status" value="1"/>
</dbReference>
<evidence type="ECO:0000256" key="2">
    <source>
        <dbReference type="ARBA" id="ARBA00004496"/>
    </source>
</evidence>
<evidence type="ECO:0000256" key="8">
    <source>
        <dbReference type="HAMAP-Rule" id="MF_01895"/>
    </source>
</evidence>
<dbReference type="InterPro" id="IPR050180">
    <property type="entry name" value="RNR_Ribonuclease"/>
</dbReference>
<dbReference type="InterPro" id="IPR040476">
    <property type="entry name" value="CSD2"/>
</dbReference>
<evidence type="ECO:0000256" key="3">
    <source>
        <dbReference type="ARBA" id="ARBA00022490"/>
    </source>
</evidence>
<evidence type="ECO:0000256" key="1">
    <source>
        <dbReference type="ARBA" id="ARBA00001849"/>
    </source>
</evidence>
<dbReference type="SUPFAM" id="SSF50249">
    <property type="entry name" value="Nucleic acid-binding proteins"/>
    <property type="match status" value="4"/>
</dbReference>
<dbReference type="Pfam" id="PF00575">
    <property type="entry name" value="S1"/>
    <property type="match status" value="1"/>
</dbReference>
<name>A0A1G9QMJ4_9SPHI</name>
<evidence type="ECO:0000256" key="4">
    <source>
        <dbReference type="ARBA" id="ARBA00022722"/>
    </source>
</evidence>
<dbReference type="GO" id="GO:0003723">
    <property type="term" value="F:RNA binding"/>
    <property type="evidence" value="ECO:0007669"/>
    <property type="project" value="UniProtKB-UniRule"/>
</dbReference>
<evidence type="ECO:0000256" key="6">
    <source>
        <dbReference type="ARBA" id="ARBA00022839"/>
    </source>
</evidence>
<dbReference type="GO" id="GO:0008859">
    <property type="term" value="F:exoribonuclease II activity"/>
    <property type="evidence" value="ECO:0007669"/>
    <property type="project" value="UniProtKB-UniRule"/>
</dbReference>
<accession>A0A1G9QMJ4</accession>
<dbReference type="Gene3D" id="2.40.50.140">
    <property type="entry name" value="Nucleic acid-binding proteins"/>
    <property type="match status" value="3"/>
</dbReference>
<dbReference type="EC" id="3.1.13.1" evidence="8"/>
<dbReference type="InterPro" id="IPR011805">
    <property type="entry name" value="RNase_R"/>
</dbReference>
<comment type="function">
    <text evidence="8">3'-5' exoribonuclease that releases 5'-nucleoside monophosphates and is involved in maturation of structured RNAs.</text>
</comment>
<dbReference type="InterPro" id="IPR004476">
    <property type="entry name" value="RNase_II/RNase_R"/>
</dbReference>
<dbReference type="Proteomes" id="UP000199226">
    <property type="component" value="Unassembled WGS sequence"/>
</dbReference>
<proteinExistence type="inferred from homology"/>
<keyword evidence="6 8" id="KW-0269">Exonuclease</keyword>
<evidence type="ECO:0000259" key="9">
    <source>
        <dbReference type="PROSITE" id="PS50126"/>
    </source>
</evidence>
<dbReference type="PANTHER" id="PTHR23355">
    <property type="entry name" value="RIBONUCLEASE"/>
    <property type="match status" value="1"/>
</dbReference>
<dbReference type="CDD" id="cd04471">
    <property type="entry name" value="S1_RNase_R"/>
    <property type="match status" value="1"/>
</dbReference>
<evidence type="ECO:0000256" key="5">
    <source>
        <dbReference type="ARBA" id="ARBA00022801"/>
    </source>
</evidence>